<dbReference type="PROSITE" id="PS50977">
    <property type="entry name" value="HTH_TETR_2"/>
    <property type="match status" value="1"/>
</dbReference>
<protein>
    <submittedName>
        <fullName evidence="6">HTH-type transcriptional regulator BetI</fullName>
    </submittedName>
</protein>
<proteinExistence type="predicted"/>
<dbReference type="GO" id="GO:0000976">
    <property type="term" value="F:transcription cis-regulatory region binding"/>
    <property type="evidence" value="ECO:0007669"/>
    <property type="project" value="TreeGrafter"/>
</dbReference>
<dbReference type="InterPro" id="IPR001647">
    <property type="entry name" value="HTH_TetR"/>
</dbReference>
<dbReference type="PANTHER" id="PTHR30055">
    <property type="entry name" value="HTH-TYPE TRANSCRIPTIONAL REGULATOR RUTR"/>
    <property type="match status" value="1"/>
</dbReference>
<dbReference type="Pfam" id="PF21943">
    <property type="entry name" value="TetR_C_46"/>
    <property type="match status" value="1"/>
</dbReference>
<accession>A0AAU7B2N2</accession>
<dbReference type="InterPro" id="IPR009057">
    <property type="entry name" value="Homeodomain-like_sf"/>
</dbReference>
<gene>
    <name evidence="6" type="primary">betI_12</name>
    <name evidence="6" type="ORF">DSM112329_05012</name>
</gene>
<dbReference type="EMBL" id="CP114014">
    <property type="protein sequence ID" value="XAY08116.1"/>
    <property type="molecule type" value="Genomic_DNA"/>
</dbReference>
<keyword evidence="2 4" id="KW-0238">DNA-binding</keyword>
<evidence type="ECO:0000256" key="4">
    <source>
        <dbReference type="PROSITE-ProRule" id="PRU00335"/>
    </source>
</evidence>
<dbReference type="PRINTS" id="PR00455">
    <property type="entry name" value="HTHTETR"/>
</dbReference>
<dbReference type="PANTHER" id="PTHR30055:SF174">
    <property type="entry name" value="TRANSCRIPTIONAL REGULATORY PROTEIN (PROBABLY TETR-FAMILY)-RELATED"/>
    <property type="match status" value="1"/>
</dbReference>
<evidence type="ECO:0000256" key="1">
    <source>
        <dbReference type="ARBA" id="ARBA00023015"/>
    </source>
</evidence>
<dbReference type="RefSeq" id="WP_354699300.1">
    <property type="nucleotide sequence ID" value="NZ_CP114014.1"/>
</dbReference>
<dbReference type="AlphaFoldDB" id="A0AAU7B2N2"/>
<evidence type="ECO:0000256" key="2">
    <source>
        <dbReference type="ARBA" id="ARBA00023125"/>
    </source>
</evidence>
<dbReference type="Gene3D" id="1.10.357.10">
    <property type="entry name" value="Tetracycline Repressor, domain 2"/>
    <property type="match status" value="1"/>
</dbReference>
<dbReference type="InterPro" id="IPR054129">
    <property type="entry name" value="DesT_TetR_C"/>
</dbReference>
<feature type="DNA-binding region" description="H-T-H motif" evidence="4">
    <location>
        <begin position="35"/>
        <end position="54"/>
    </location>
</feature>
<evidence type="ECO:0000259" key="5">
    <source>
        <dbReference type="PROSITE" id="PS50977"/>
    </source>
</evidence>
<evidence type="ECO:0000256" key="3">
    <source>
        <dbReference type="ARBA" id="ARBA00023163"/>
    </source>
</evidence>
<feature type="domain" description="HTH tetR-type" evidence="5">
    <location>
        <begin position="12"/>
        <end position="72"/>
    </location>
</feature>
<dbReference type="InterPro" id="IPR050109">
    <property type="entry name" value="HTH-type_TetR-like_transc_reg"/>
</dbReference>
<name>A0AAU7B2N2_9ACTN</name>
<organism evidence="6">
    <name type="scientific">Paraconexibacter sp. AEG42_29</name>
    <dbReference type="NCBI Taxonomy" id="2997339"/>
    <lineage>
        <taxon>Bacteria</taxon>
        <taxon>Bacillati</taxon>
        <taxon>Actinomycetota</taxon>
        <taxon>Thermoleophilia</taxon>
        <taxon>Solirubrobacterales</taxon>
        <taxon>Paraconexibacteraceae</taxon>
        <taxon>Paraconexibacter</taxon>
    </lineage>
</organism>
<dbReference type="SUPFAM" id="SSF46689">
    <property type="entry name" value="Homeodomain-like"/>
    <property type="match status" value="1"/>
</dbReference>
<keyword evidence="3" id="KW-0804">Transcription</keyword>
<dbReference type="GO" id="GO:0045892">
    <property type="term" value="P:negative regulation of DNA-templated transcription"/>
    <property type="evidence" value="ECO:0007669"/>
    <property type="project" value="UniProtKB-ARBA"/>
</dbReference>
<dbReference type="Pfam" id="PF00440">
    <property type="entry name" value="TetR_N"/>
    <property type="match status" value="1"/>
</dbReference>
<dbReference type="KEGG" id="parq:DSM112329_05012"/>
<dbReference type="FunFam" id="1.10.10.60:FF:000141">
    <property type="entry name" value="TetR family transcriptional regulator"/>
    <property type="match status" value="1"/>
</dbReference>
<sequence>MSTPAYKRLENDERRRRLVELGEQLFIEHSFDEISMAQIAREAGVSKALLYHYFPSKQEFFVATLTTRAEELVQRVTPDPSLPPAQALLRSLYAYVGWISEHRDGFVKLLRSAAIVPEVDDIVRQVRDGTATRIIDGLAEASGETPTPIARIAVAGWLSFMDGAILAWLDHPDVQQDQLIGLLVGSLLGSLTAAGAGSLAQAAAGG</sequence>
<keyword evidence="1" id="KW-0805">Transcription regulation</keyword>
<evidence type="ECO:0000313" key="6">
    <source>
        <dbReference type="EMBL" id="XAY08116.1"/>
    </source>
</evidence>
<dbReference type="GO" id="GO:0003700">
    <property type="term" value="F:DNA-binding transcription factor activity"/>
    <property type="evidence" value="ECO:0007669"/>
    <property type="project" value="TreeGrafter"/>
</dbReference>
<reference evidence="6" key="1">
    <citation type="submission" date="2022-12" db="EMBL/GenBank/DDBJ databases">
        <title>Paraconexibacter alkalitolerans sp. nov. and Baekduia alba sp. nov., isolated from soil and emended description of the genera Paraconexibacter (Chun et al., 2020) and Baekduia (An et al., 2020).</title>
        <authorList>
            <person name="Vieira S."/>
            <person name="Huber K.J."/>
            <person name="Geppert A."/>
            <person name="Wolf J."/>
            <person name="Neumann-Schaal M."/>
            <person name="Muesken M."/>
            <person name="Overmann J."/>
        </authorList>
    </citation>
    <scope>NUCLEOTIDE SEQUENCE</scope>
    <source>
        <strain evidence="6">AEG42_29</strain>
    </source>
</reference>